<accession>A0A4Y7K2S4</accession>
<dbReference type="SUPFAM" id="SSF53098">
    <property type="entry name" value="Ribonuclease H-like"/>
    <property type="match status" value="1"/>
</dbReference>
<dbReference type="Gene3D" id="3.30.420.10">
    <property type="entry name" value="Ribonuclease H-like superfamily/Ribonuclease H"/>
    <property type="match status" value="1"/>
</dbReference>
<dbReference type="InterPro" id="IPR051132">
    <property type="entry name" value="3-5_Exonuclease_domain"/>
</dbReference>
<dbReference type="InterPro" id="IPR012337">
    <property type="entry name" value="RNaseH-like_sf"/>
</dbReference>
<dbReference type="AlphaFoldDB" id="A0A4Y7K2S4"/>
<keyword evidence="5" id="KW-1185">Reference proteome</keyword>
<organism evidence="4 5">
    <name type="scientific">Papaver somniferum</name>
    <name type="common">Opium poppy</name>
    <dbReference type="NCBI Taxonomy" id="3469"/>
    <lineage>
        <taxon>Eukaryota</taxon>
        <taxon>Viridiplantae</taxon>
        <taxon>Streptophyta</taxon>
        <taxon>Embryophyta</taxon>
        <taxon>Tracheophyta</taxon>
        <taxon>Spermatophyta</taxon>
        <taxon>Magnoliopsida</taxon>
        <taxon>Ranunculales</taxon>
        <taxon>Papaveraceae</taxon>
        <taxon>Papaveroideae</taxon>
        <taxon>Papaver</taxon>
    </lineage>
</organism>
<evidence type="ECO:0000313" key="4">
    <source>
        <dbReference type="EMBL" id="RZC67217.1"/>
    </source>
</evidence>
<dbReference type="Proteomes" id="UP000316621">
    <property type="component" value="Chromosome 6"/>
</dbReference>
<name>A0A4Y7K2S4_PAPSO</name>
<dbReference type="EMBL" id="CM010720">
    <property type="protein sequence ID" value="RZC67217.1"/>
    <property type="molecule type" value="Genomic_DNA"/>
</dbReference>
<dbReference type="InterPro" id="IPR036397">
    <property type="entry name" value="RNaseH_sf"/>
</dbReference>
<dbReference type="GO" id="GO:0003676">
    <property type="term" value="F:nucleic acid binding"/>
    <property type="evidence" value="ECO:0007669"/>
    <property type="project" value="InterPro"/>
</dbReference>
<dbReference type="STRING" id="3469.A0A4Y7K2S4"/>
<evidence type="ECO:0000313" key="5">
    <source>
        <dbReference type="Proteomes" id="UP000316621"/>
    </source>
</evidence>
<dbReference type="GO" id="GO:0005737">
    <property type="term" value="C:cytoplasm"/>
    <property type="evidence" value="ECO:0007669"/>
    <property type="project" value="TreeGrafter"/>
</dbReference>
<gene>
    <name evidence="4" type="ORF">C5167_010896</name>
</gene>
<keyword evidence="2" id="KW-0378">Hydrolase</keyword>
<protein>
    <submittedName>
        <fullName evidence="4">Uncharacterized protein</fullName>
    </submittedName>
</protein>
<feature type="transmembrane region" description="Helical" evidence="3">
    <location>
        <begin position="238"/>
        <end position="260"/>
    </location>
</feature>
<dbReference type="PANTHER" id="PTHR13620:SF121">
    <property type="entry name" value="EMB|CAB82946.1-RELATED"/>
    <property type="match status" value="1"/>
</dbReference>
<reference evidence="4 5" key="1">
    <citation type="journal article" date="2018" name="Science">
        <title>The opium poppy genome and morphinan production.</title>
        <authorList>
            <person name="Guo L."/>
            <person name="Winzer T."/>
            <person name="Yang X."/>
            <person name="Li Y."/>
            <person name="Ning Z."/>
            <person name="He Z."/>
            <person name="Teodor R."/>
            <person name="Lu Y."/>
            <person name="Bowser T.A."/>
            <person name="Graham I.A."/>
            <person name="Ye K."/>
        </authorList>
    </citation>
    <scope>NUCLEOTIDE SEQUENCE [LARGE SCALE GENOMIC DNA]</scope>
    <source>
        <strain evidence="5">cv. HN1</strain>
        <tissue evidence="4">Leaves</tissue>
    </source>
</reference>
<keyword evidence="3" id="KW-0812">Transmembrane</keyword>
<dbReference type="Gramene" id="RZC67217">
    <property type="protein sequence ID" value="RZC67217"/>
    <property type="gene ID" value="C5167_010896"/>
</dbReference>
<keyword evidence="3" id="KW-1133">Transmembrane helix</keyword>
<dbReference type="PANTHER" id="PTHR13620">
    <property type="entry name" value="3-5 EXONUCLEASE"/>
    <property type="match status" value="1"/>
</dbReference>
<proteinExistence type="predicted"/>
<evidence type="ECO:0000256" key="2">
    <source>
        <dbReference type="ARBA" id="ARBA00022801"/>
    </source>
</evidence>
<dbReference type="GO" id="GO:0008408">
    <property type="term" value="F:3'-5' exonuclease activity"/>
    <property type="evidence" value="ECO:0007669"/>
    <property type="project" value="TreeGrafter"/>
</dbReference>
<evidence type="ECO:0000256" key="3">
    <source>
        <dbReference type="SAM" id="Phobius"/>
    </source>
</evidence>
<keyword evidence="3" id="KW-0472">Membrane</keyword>
<evidence type="ECO:0000256" key="1">
    <source>
        <dbReference type="ARBA" id="ARBA00022722"/>
    </source>
</evidence>
<dbReference type="GO" id="GO:0005634">
    <property type="term" value="C:nucleus"/>
    <property type="evidence" value="ECO:0007669"/>
    <property type="project" value="TreeGrafter"/>
</dbReference>
<keyword evidence="1" id="KW-0540">Nuclease</keyword>
<sequence>MFNGLWIYTSKGYNSLMECFGSPFLVKEWEMRHLTGGDPEEALPLDLFHNSSLSYHEAHVIISSFNRTHIRLNRTQTLEMLIGKGLVYICTWRRTFEEILDANREVETQRSCCVRCQDYGETLPVDMVLDSSLSFPDAHIIIFETASLVKDYNYYQEGNHAYHKEACKKALQTGDYHVNSFCRRQWNAVGGCVAETQQLKNDGSSVPYPRLIETATEEVEPDLNIRPDNRKGRSDFSVLEQCMLCFAVIMIMAGACLYYLKRRATPPSSKCRLFSRREDHQMYEVTYGNHKFDCTVTSDMNMVDYWLYYRTRLWEDLDNRHTNVYGVAVSWVDHPVRRLALLQISSHRGCLVVQLLRTPHDVPWSTLFSSRSLRFVHVNAGPGLPELQATYNLNIANLEDLRRLALLAGYPIPEIELPAGLGVLVRWVLQINFEESTDSNSNGHQILTEGQVAQAALEAYFAREVGLRFM</sequence>